<feature type="region of interest" description="Disordered" evidence="1">
    <location>
        <begin position="1"/>
        <end position="26"/>
    </location>
</feature>
<organism evidence="2 3">
    <name type="scientific">Kalanchoe fedtschenkoi</name>
    <name type="common">Lavender scallops</name>
    <name type="synonym">South American air plant</name>
    <dbReference type="NCBI Taxonomy" id="63787"/>
    <lineage>
        <taxon>Eukaryota</taxon>
        <taxon>Viridiplantae</taxon>
        <taxon>Streptophyta</taxon>
        <taxon>Embryophyta</taxon>
        <taxon>Tracheophyta</taxon>
        <taxon>Spermatophyta</taxon>
        <taxon>Magnoliopsida</taxon>
        <taxon>eudicotyledons</taxon>
        <taxon>Gunneridae</taxon>
        <taxon>Pentapetalae</taxon>
        <taxon>Saxifragales</taxon>
        <taxon>Crassulaceae</taxon>
        <taxon>Kalanchoe</taxon>
    </lineage>
</organism>
<feature type="compositionally biased region" description="Low complexity" evidence="1">
    <location>
        <begin position="17"/>
        <end position="26"/>
    </location>
</feature>
<sequence>MKSQQSRPIHIPPANPAPAQQEGGAGITTAEAATADSAQLKWEGRATAELPYSPGQVWPLWADFCGFHRWFPLLAASYPVEGSAGGCEVGSVRCCVGRGEEPMWGRERLLEMDHERRVMRYEVVENNVGLRGYVATVRVREVGGGGCEVEWSFEAEAAEGWGEEGLREYVKSSLEAVVKKMEEALIDQ</sequence>
<dbReference type="InterPro" id="IPR019587">
    <property type="entry name" value="Polyketide_cyclase/dehydratase"/>
</dbReference>
<reference evidence="2" key="1">
    <citation type="submission" date="2021-01" db="UniProtKB">
        <authorList>
            <consortium name="EnsemblPlants"/>
        </authorList>
    </citation>
    <scope>IDENTIFICATION</scope>
</reference>
<dbReference type="Proteomes" id="UP000594263">
    <property type="component" value="Unplaced"/>
</dbReference>
<dbReference type="Pfam" id="PF10604">
    <property type="entry name" value="Polyketide_cyc2"/>
    <property type="match status" value="1"/>
</dbReference>
<name>A0A7N0V869_KALFE</name>
<evidence type="ECO:0000313" key="3">
    <source>
        <dbReference type="Proteomes" id="UP000594263"/>
    </source>
</evidence>
<dbReference type="GO" id="GO:0004864">
    <property type="term" value="F:protein phosphatase inhibitor activity"/>
    <property type="evidence" value="ECO:0007669"/>
    <property type="project" value="UniProtKB-ARBA"/>
</dbReference>
<dbReference type="OMA" id="RYCEGVP"/>
<keyword evidence="3" id="KW-1185">Reference proteome</keyword>
<dbReference type="AlphaFoldDB" id="A0A7N0V869"/>
<dbReference type="EnsemblPlants" id="Kaladp0102s0110.1.v1.1">
    <property type="protein sequence ID" value="Kaladp0102s0110.1.v1.1.CDS.1"/>
    <property type="gene ID" value="Kaladp0102s0110.v1.1"/>
</dbReference>
<evidence type="ECO:0008006" key="4">
    <source>
        <dbReference type="Google" id="ProtNLM"/>
    </source>
</evidence>
<protein>
    <recommendedName>
        <fullName evidence="4">Lachrymatory factor synthase</fullName>
    </recommendedName>
</protein>
<dbReference type="Gramene" id="Kaladp0102s0110.1.v1.1">
    <property type="protein sequence ID" value="Kaladp0102s0110.1.v1.1.CDS.1"/>
    <property type="gene ID" value="Kaladp0102s0110.v1.1"/>
</dbReference>
<dbReference type="PANTHER" id="PTHR33789">
    <property type="entry name" value="LACHRYMATORY-FACTOR SYNTHASE"/>
    <property type="match status" value="1"/>
</dbReference>
<dbReference type="SUPFAM" id="SSF55961">
    <property type="entry name" value="Bet v1-like"/>
    <property type="match status" value="1"/>
</dbReference>
<dbReference type="PANTHER" id="PTHR33789:SF11">
    <property type="entry name" value="OS05G0202300 PROTEIN"/>
    <property type="match status" value="1"/>
</dbReference>
<evidence type="ECO:0000256" key="1">
    <source>
        <dbReference type="SAM" id="MobiDB-lite"/>
    </source>
</evidence>
<proteinExistence type="predicted"/>
<accession>A0A7N0V869</accession>
<dbReference type="Gene3D" id="3.30.530.20">
    <property type="match status" value="1"/>
</dbReference>
<dbReference type="InterPro" id="IPR023393">
    <property type="entry name" value="START-like_dom_sf"/>
</dbReference>
<evidence type="ECO:0000313" key="2">
    <source>
        <dbReference type="EnsemblPlants" id="Kaladp0102s0110.1.v1.1.CDS.1"/>
    </source>
</evidence>
<dbReference type="InterPro" id="IPR053249">
    <property type="entry name" value="LFS"/>
</dbReference>
<dbReference type="CDD" id="cd07821">
    <property type="entry name" value="PYR_PYL_RCAR_like"/>
    <property type="match status" value="1"/>
</dbReference>